<evidence type="ECO:0000256" key="6">
    <source>
        <dbReference type="ARBA" id="ARBA00022989"/>
    </source>
</evidence>
<dbReference type="Proteomes" id="UP000198718">
    <property type="component" value="Unassembled WGS sequence"/>
</dbReference>
<evidence type="ECO:0000256" key="5">
    <source>
        <dbReference type="ARBA" id="ARBA00022692"/>
    </source>
</evidence>
<protein>
    <submittedName>
        <fullName evidence="10">Uncharacterized protein</fullName>
    </submittedName>
</protein>
<evidence type="ECO:0000256" key="7">
    <source>
        <dbReference type="ARBA" id="ARBA00023136"/>
    </source>
</evidence>
<name>A0A1G9EH09_9FIRM</name>
<evidence type="ECO:0000256" key="9">
    <source>
        <dbReference type="SAM" id="Phobius"/>
    </source>
</evidence>
<comment type="subcellular location">
    <subcellularLocation>
        <location evidence="1">Cell inner membrane</location>
        <topology evidence="1">Multi-pass membrane protein</topology>
    </subcellularLocation>
</comment>
<evidence type="ECO:0000256" key="4">
    <source>
        <dbReference type="ARBA" id="ARBA00022519"/>
    </source>
</evidence>
<keyword evidence="11" id="KW-1185">Reference proteome</keyword>
<organism evidence="10 11">
    <name type="scientific">Natronincola ferrireducens</name>
    <dbReference type="NCBI Taxonomy" id="393762"/>
    <lineage>
        <taxon>Bacteria</taxon>
        <taxon>Bacillati</taxon>
        <taxon>Bacillota</taxon>
        <taxon>Clostridia</taxon>
        <taxon>Peptostreptococcales</taxon>
        <taxon>Natronincolaceae</taxon>
        <taxon>Natronincola</taxon>
    </lineage>
</organism>
<keyword evidence="5 9" id="KW-0812">Transmembrane</keyword>
<keyword evidence="2" id="KW-0813">Transport</keyword>
<keyword evidence="4" id="KW-0997">Cell inner membrane</keyword>
<feature type="transmembrane region" description="Helical" evidence="9">
    <location>
        <begin position="12"/>
        <end position="31"/>
    </location>
</feature>
<keyword evidence="3" id="KW-1003">Cell membrane</keyword>
<reference evidence="10 11" key="1">
    <citation type="submission" date="2016-10" db="EMBL/GenBank/DDBJ databases">
        <authorList>
            <person name="de Groot N.N."/>
        </authorList>
    </citation>
    <scope>NUCLEOTIDE SEQUENCE [LARGE SCALE GENOMIC DNA]</scope>
    <source>
        <strain evidence="10 11">DSM 18346</strain>
    </source>
</reference>
<evidence type="ECO:0000256" key="2">
    <source>
        <dbReference type="ARBA" id="ARBA00022448"/>
    </source>
</evidence>
<comment type="similarity">
    <text evidence="8">Belongs to the TsuA/YedE (TC 9.B.102) family.</text>
</comment>
<feature type="transmembrane region" description="Helical" evidence="9">
    <location>
        <begin position="116"/>
        <end position="143"/>
    </location>
</feature>
<dbReference type="STRING" id="393762.SAMN05660472_01969"/>
<evidence type="ECO:0000256" key="3">
    <source>
        <dbReference type="ARBA" id="ARBA00022475"/>
    </source>
</evidence>
<keyword evidence="6 9" id="KW-1133">Transmembrane helix</keyword>
<dbReference type="Pfam" id="PF04143">
    <property type="entry name" value="Sulf_transp"/>
    <property type="match status" value="1"/>
</dbReference>
<gene>
    <name evidence="10" type="ORF">SAMN05660472_01969</name>
</gene>
<evidence type="ECO:0000313" key="11">
    <source>
        <dbReference type="Proteomes" id="UP000198718"/>
    </source>
</evidence>
<dbReference type="PANTHER" id="PTHR30574">
    <property type="entry name" value="INNER MEMBRANE PROTEIN YEDE"/>
    <property type="match status" value="1"/>
</dbReference>
<evidence type="ECO:0000256" key="1">
    <source>
        <dbReference type="ARBA" id="ARBA00004429"/>
    </source>
</evidence>
<feature type="transmembrane region" description="Helical" evidence="9">
    <location>
        <begin position="84"/>
        <end position="104"/>
    </location>
</feature>
<dbReference type="AlphaFoldDB" id="A0A1G9EH09"/>
<dbReference type="GO" id="GO:0005886">
    <property type="term" value="C:plasma membrane"/>
    <property type="evidence" value="ECO:0007669"/>
    <property type="project" value="UniProtKB-SubCell"/>
</dbReference>
<sequence length="175" mass="19874">MVKLYEKVFKKPWPYITGGVVLALLNSLLFFLTGRMWRVTNGIVSIGAYILETLGFQPSEWYYFSVYRSIDFKDGETFLTNPYILLNTAIILGALISTLLASEFKWKRIKNKKQLSFALMGGIMMGYATRLSFGCNIGGYFSAIPSLSLHGWIFAIFMFIGAWIGSKILIKYILD</sequence>
<dbReference type="PANTHER" id="PTHR30574:SF1">
    <property type="entry name" value="SULPHUR TRANSPORT DOMAIN-CONTAINING PROTEIN"/>
    <property type="match status" value="1"/>
</dbReference>
<evidence type="ECO:0000313" key="10">
    <source>
        <dbReference type="EMBL" id="SDK75430.1"/>
    </source>
</evidence>
<dbReference type="EMBL" id="FNFP01000003">
    <property type="protein sequence ID" value="SDK75430.1"/>
    <property type="molecule type" value="Genomic_DNA"/>
</dbReference>
<keyword evidence="7 9" id="KW-0472">Membrane</keyword>
<accession>A0A1G9EH09</accession>
<dbReference type="InterPro" id="IPR007272">
    <property type="entry name" value="Sulf_transp_TsuA/YedE"/>
</dbReference>
<proteinExistence type="inferred from homology"/>
<evidence type="ECO:0000256" key="8">
    <source>
        <dbReference type="ARBA" id="ARBA00035655"/>
    </source>
</evidence>
<feature type="transmembrane region" description="Helical" evidence="9">
    <location>
        <begin position="149"/>
        <end position="170"/>
    </location>
</feature>
<feature type="transmembrane region" description="Helical" evidence="9">
    <location>
        <begin position="43"/>
        <end position="64"/>
    </location>
</feature>